<proteinExistence type="predicted"/>
<accession>A0A8J7GUN7</accession>
<dbReference type="EMBL" id="JADOUF010000001">
    <property type="protein sequence ID" value="MBG6137716.1"/>
    <property type="molecule type" value="Genomic_DNA"/>
</dbReference>
<keyword evidence="2" id="KW-0472">Membrane</keyword>
<evidence type="ECO:0000313" key="3">
    <source>
        <dbReference type="EMBL" id="MBG6137716.1"/>
    </source>
</evidence>
<keyword evidence="4" id="KW-1185">Reference proteome</keyword>
<evidence type="ECO:0000313" key="4">
    <source>
        <dbReference type="Proteomes" id="UP000622552"/>
    </source>
</evidence>
<name>A0A8J7GUN7_9ACTN</name>
<keyword evidence="2" id="KW-1133">Transmembrane helix</keyword>
<evidence type="ECO:0000256" key="1">
    <source>
        <dbReference type="SAM" id="MobiDB-lite"/>
    </source>
</evidence>
<gene>
    <name evidence="3" type="ORF">IW245_003910</name>
</gene>
<evidence type="ECO:0000256" key="2">
    <source>
        <dbReference type="SAM" id="Phobius"/>
    </source>
</evidence>
<feature type="transmembrane region" description="Helical" evidence="2">
    <location>
        <begin position="61"/>
        <end position="85"/>
    </location>
</feature>
<comment type="caution">
    <text evidence="3">The sequence shown here is derived from an EMBL/GenBank/DDBJ whole genome shotgun (WGS) entry which is preliminary data.</text>
</comment>
<dbReference type="Proteomes" id="UP000622552">
    <property type="component" value="Unassembled WGS sequence"/>
</dbReference>
<dbReference type="RefSeq" id="WP_197004546.1">
    <property type="nucleotide sequence ID" value="NZ_BONS01000024.1"/>
</dbReference>
<reference evidence="3" key="1">
    <citation type="submission" date="2020-11" db="EMBL/GenBank/DDBJ databases">
        <title>Sequencing the genomes of 1000 actinobacteria strains.</title>
        <authorList>
            <person name="Klenk H.-P."/>
        </authorList>
    </citation>
    <scope>NUCLEOTIDE SEQUENCE</scope>
    <source>
        <strain evidence="3">DSM 45356</strain>
    </source>
</reference>
<feature type="transmembrane region" description="Helical" evidence="2">
    <location>
        <begin position="121"/>
        <end position="140"/>
    </location>
</feature>
<organism evidence="3 4">
    <name type="scientific">Longispora fulva</name>
    <dbReference type="NCBI Taxonomy" id="619741"/>
    <lineage>
        <taxon>Bacteria</taxon>
        <taxon>Bacillati</taxon>
        <taxon>Actinomycetota</taxon>
        <taxon>Actinomycetes</taxon>
        <taxon>Micromonosporales</taxon>
        <taxon>Micromonosporaceae</taxon>
        <taxon>Longispora</taxon>
    </lineage>
</organism>
<feature type="region of interest" description="Disordered" evidence="1">
    <location>
        <begin position="151"/>
        <end position="180"/>
    </location>
</feature>
<keyword evidence="2" id="KW-0812">Transmembrane</keyword>
<protein>
    <submittedName>
        <fullName evidence="3">Uncharacterized protein</fullName>
    </submittedName>
</protein>
<dbReference type="AlphaFoldDB" id="A0A8J7GUN7"/>
<sequence>MSDTKATPPAEWHLALPVRFGLDKGSTRVSLAVHRPSLHSLMYFAALANAARAYLPAHHPGAGPAILVAVYCGCAALALLSATVVSRLSTGERASRLCATAIGLTEVWLAATPGGRAQSLVPVYAAGVVLVVTVLGEIAFRLSARAGRARESEPVGATTAPTSAGAEPAPGPVPDMPEAGAAPVDAVASAVRLLAEVEDVARHADRAGLCYLVHRAGALAGTLAVAASTADPDPLRWREVS</sequence>
<feature type="transmembrane region" description="Helical" evidence="2">
    <location>
        <begin position="97"/>
        <end position="115"/>
    </location>
</feature>